<comment type="caution">
    <text evidence="1">The sequence shown here is derived from an EMBL/GenBank/DDBJ whole genome shotgun (WGS) entry which is preliminary data.</text>
</comment>
<dbReference type="InterPro" id="IPR006873">
    <property type="entry name" value="DUF620"/>
</dbReference>
<dbReference type="Proteomes" id="UP001418222">
    <property type="component" value="Unassembled WGS sequence"/>
</dbReference>
<dbReference type="Pfam" id="PF04788">
    <property type="entry name" value="DUF620"/>
    <property type="match status" value="1"/>
</dbReference>
<sequence length="345" mass="37695">MGTLAPLAEEPISEEEGISKRGQPFGFRWLKKQLFRRKSNMKALLSVMACPLSPVSAPHKNPRAVASTADYIIQQFWATSGCGKMESKAMVKTMYAAGRVAMAGKLDPSDGASSAQEGSFVLWQMSPARWLFDLKLAGFQVAAGSDGHVAWRRTPWLGAHAAKGGVRPLRRLLQASGIVQLQGLDSTTIAAVFSSARHVGHKQIDEEECFVLRLEADHSRLSDQSDAAVEIIQHVMLGYFGERSGLLLHMEDSQLMRMQSPGSQAVFWKTTISSWMKDYSPADGVMVARSGRSVVSLEQFGAAGDKSSSLSTIMEEKWTIDDVVFNVPGLSAEFFIPPRTLQSIS</sequence>
<accession>A0AAP0BFW4</accession>
<name>A0AAP0BFW4_9ASPA</name>
<proteinExistence type="predicted"/>
<dbReference type="AlphaFoldDB" id="A0AAP0BFW4"/>
<dbReference type="EMBL" id="JBBWWQ010000010">
    <property type="protein sequence ID" value="KAK8937050.1"/>
    <property type="molecule type" value="Genomic_DNA"/>
</dbReference>
<gene>
    <name evidence="1" type="ORF">KSP39_PZI012246</name>
</gene>
<evidence type="ECO:0000313" key="2">
    <source>
        <dbReference type="Proteomes" id="UP001418222"/>
    </source>
</evidence>
<dbReference type="PANTHER" id="PTHR31300:SF3">
    <property type="entry name" value="GB|AAD30234.1"/>
    <property type="match status" value="1"/>
</dbReference>
<protein>
    <submittedName>
        <fullName evidence="1">Uncharacterized protein</fullName>
    </submittedName>
</protein>
<reference evidence="1 2" key="1">
    <citation type="journal article" date="2022" name="Nat. Plants">
        <title>Genomes of leafy and leafless Platanthera orchids illuminate the evolution of mycoheterotrophy.</title>
        <authorList>
            <person name="Li M.H."/>
            <person name="Liu K.W."/>
            <person name="Li Z."/>
            <person name="Lu H.C."/>
            <person name="Ye Q.L."/>
            <person name="Zhang D."/>
            <person name="Wang J.Y."/>
            <person name="Li Y.F."/>
            <person name="Zhong Z.M."/>
            <person name="Liu X."/>
            <person name="Yu X."/>
            <person name="Liu D.K."/>
            <person name="Tu X.D."/>
            <person name="Liu B."/>
            <person name="Hao Y."/>
            <person name="Liao X.Y."/>
            <person name="Jiang Y.T."/>
            <person name="Sun W.H."/>
            <person name="Chen J."/>
            <person name="Chen Y.Q."/>
            <person name="Ai Y."/>
            <person name="Zhai J.W."/>
            <person name="Wu S.S."/>
            <person name="Zhou Z."/>
            <person name="Hsiao Y.Y."/>
            <person name="Wu W.L."/>
            <person name="Chen Y.Y."/>
            <person name="Lin Y.F."/>
            <person name="Hsu J.L."/>
            <person name="Li C.Y."/>
            <person name="Wang Z.W."/>
            <person name="Zhao X."/>
            <person name="Zhong W.Y."/>
            <person name="Ma X.K."/>
            <person name="Ma L."/>
            <person name="Huang J."/>
            <person name="Chen G.Z."/>
            <person name="Huang M.Z."/>
            <person name="Huang L."/>
            <person name="Peng D.H."/>
            <person name="Luo Y.B."/>
            <person name="Zou S.Q."/>
            <person name="Chen S.P."/>
            <person name="Lan S."/>
            <person name="Tsai W.C."/>
            <person name="Van de Peer Y."/>
            <person name="Liu Z.J."/>
        </authorList>
    </citation>
    <scope>NUCLEOTIDE SEQUENCE [LARGE SCALE GENOMIC DNA]</scope>
    <source>
        <strain evidence="1">Lor287</strain>
    </source>
</reference>
<organism evidence="1 2">
    <name type="scientific">Platanthera zijinensis</name>
    <dbReference type="NCBI Taxonomy" id="2320716"/>
    <lineage>
        <taxon>Eukaryota</taxon>
        <taxon>Viridiplantae</taxon>
        <taxon>Streptophyta</taxon>
        <taxon>Embryophyta</taxon>
        <taxon>Tracheophyta</taxon>
        <taxon>Spermatophyta</taxon>
        <taxon>Magnoliopsida</taxon>
        <taxon>Liliopsida</taxon>
        <taxon>Asparagales</taxon>
        <taxon>Orchidaceae</taxon>
        <taxon>Orchidoideae</taxon>
        <taxon>Orchideae</taxon>
        <taxon>Orchidinae</taxon>
        <taxon>Platanthera</taxon>
    </lineage>
</organism>
<evidence type="ECO:0000313" key="1">
    <source>
        <dbReference type="EMBL" id="KAK8937050.1"/>
    </source>
</evidence>
<keyword evidence="2" id="KW-1185">Reference proteome</keyword>
<dbReference type="PANTHER" id="PTHR31300">
    <property type="entry name" value="LIPASE"/>
    <property type="match status" value="1"/>
</dbReference>